<evidence type="ECO:0000313" key="2">
    <source>
        <dbReference type="Proteomes" id="UP000287746"/>
    </source>
</evidence>
<dbReference type="EMBL" id="QQYZ01000020">
    <property type="protein sequence ID" value="RSY79367.1"/>
    <property type="molecule type" value="Genomic_DNA"/>
</dbReference>
<accession>A0A430FZS5</accession>
<protein>
    <recommendedName>
        <fullName evidence="3">Alanine-rich protein</fullName>
    </recommendedName>
</protein>
<dbReference type="AlphaFoldDB" id="A0A430FZS5"/>
<evidence type="ECO:0000313" key="1">
    <source>
        <dbReference type="EMBL" id="RSY79367.1"/>
    </source>
</evidence>
<dbReference type="Proteomes" id="UP000287746">
    <property type="component" value="Unassembled WGS sequence"/>
</dbReference>
<evidence type="ECO:0008006" key="3">
    <source>
        <dbReference type="Google" id="ProtNLM"/>
    </source>
</evidence>
<proteinExistence type="predicted"/>
<gene>
    <name evidence="1" type="ORF">DAH66_17540</name>
</gene>
<comment type="caution">
    <text evidence="1">The sequence shown here is derived from an EMBL/GenBank/DDBJ whole genome shotgun (WGS) entry which is preliminary data.</text>
</comment>
<dbReference type="RefSeq" id="WP_126005325.1">
    <property type="nucleotide sequence ID" value="NZ_QQYZ01000020.1"/>
</dbReference>
<reference evidence="1 2" key="1">
    <citation type="submission" date="2018-07" db="EMBL/GenBank/DDBJ databases">
        <title>Genomic and Epidemiologic Investigation of an Indolent Hospital Outbreak.</title>
        <authorList>
            <person name="Johnson R.C."/>
            <person name="Deming C."/>
            <person name="Conlan S."/>
            <person name="Zellmer C.J."/>
            <person name="Michelin A.V."/>
            <person name="Lee-Lin S."/>
            <person name="Thomas P.J."/>
            <person name="Park M."/>
            <person name="Weingarten R.A."/>
            <person name="Less J."/>
            <person name="Dekker J.P."/>
            <person name="Frank K.M."/>
            <person name="Musser K.A."/>
            <person name="Mcquiston J.R."/>
            <person name="Henderson D.K."/>
            <person name="Lau A.F."/>
            <person name="Palmore T.N."/>
            <person name="Segre J.A."/>
        </authorList>
    </citation>
    <scope>NUCLEOTIDE SEQUENCE [LARGE SCALE GENOMIC DNA]</scope>
    <source>
        <strain evidence="1 2">SK-CDC1_0717</strain>
    </source>
</reference>
<name>A0A430FZS5_9SPHN</name>
<dbReference type="Gene3D" id="3.20.20.80">
    <property type="entry name" value="Glycosidases"/>
    <property type="match status" value="1"/>
</dbReference>
<sequence length="382" mass="41779">MTRSFGYYTYPWNLHDPAGDLAAMADDGMAHVAIAASYHAGKFIQPRDPVSRVYFPEDGTVYFTPRSTRYGLLQPLRARAAEARDVLREACDAAALQVRAWTVLNHNSRLGWLHPEVVSRNAWGDPYYYALCPSHPEVRRYAVTLAADLAEHHDLHSLMLESPGWLVYDHGYHHEFAQAQPTTESTRLMGLCFCDSCTVQAGAAGIDMAGLRGEIRRQVDAQLDDTRNGEIVPPDELAAFHAWRCCIVTTLCAEIRAAVRPAVAVRVISTCQRPHATCYLEGGDLAALAQVTDGLELPLYQPSADAVAGDLADVVAAAGSTERLSAILRPGYPDMSSEAQLRDTLARLAAAGIDDISFYNYGLLPADQIDWVRRAVHQSGGA</sequence>
<organism evidence="1 2">
    <name type="scientific">Sphingomonas koreensis</name>
    <dbReference type="NCBI Taxonomy" id="93064"/>
    <lineage>
        <taxon>Bacteria</taxon>
        <taxon>Pseudomonadati</taxon>
        <taxon>Pseudomonadota</taxon>
        <taxon>Alphaproteobacteria</taxon>
        <taxon>Sphingomonadales</taxon>
        <taxon>Sphingomonadaceae</taxon>
        <taxon>Sphingomonas</taxon>
    </lineage>
</organism>